<reference evidence="2 3" key="1">
    <citation type="submission" date="2023-10" db="EMBL/GenBank/DDBJ databases">
        <title>Chromosome-scale genome assembly provides insights into flower coloration mechanisms of Canna indica.</title>
        <authorList>
            <person name="Li C."/>
        </authorList>
    </citation>
    <scope>NUCLEOTIDE SEQUENCE [LARGE SCALE GENOMIC DNA]</scope>
    <source>
        <tissue evidence="2">Flower</tissue>
    </source>
</reference>
<proteinExistence type="predicted"/>
<name>A0AAQ3KYM1_9LILI</name>
<evidence type="ECO:0000256" key="1">
    <source>
        <dbReference type="SAM" id="MobiDB-lite"/>
    </source>
</evidence>
<feature type="region of interest" description="Disordered" evidence="1">
    <location>
        <begin position="70"/>
        <end position="97"/>
    </location>
</feature>
<evidence type="ECO:0000313" key="3">
    <source>
        <dbReference type="Proteomes" id="UP001327560"/>
    </source>
</evidence>
<keyword evidence="3" id="KW-1185">Reference proteome</keyword>
<evidence type="ECO:0000313" key="2">
    <source>
        <dbReference type="EMBL" id="WOL17442.1"/>
    </source>
</evidence>
<protein>
    <submittedName>
        <fullName evidence="2">Uncharacterized protein</fullName>
    </submittedName>
</protein>
<dbReference type="EMBL" id="CP136897">
    <property type="protein sequence ID" value="WOL17442.1"/>
    <property type="molecule type" value="Genomic_DNA"/>
</dbReference>
<gene>
    <name evidence="2" type="ORF">Cni_G26234</name>
</gene>
<dbReference type="AlphaFoldDB" id="A0AAQ3KYM1"/>
<organism evidence="2 3">
    <name type="scientific">Canna indica</name>
    <name type="common">Indian-shot</name>
    <dbReference type="NCBI Taxonomy" id="4628"/>
    <lineage>
        <taxon>Eukaryota</taxon>
        <taxon>Viridiplantae</taxon>
        <taxon>Streptophyta</taxon>
        <taxon>Embryophyta</taxon>
        <taxon>Tracheophyta</taxon>
        <taxon>Spermatophyta</taxon>
        <taxon>Magnoliopsida</taxon>
        <taxon>Liliopsida</taxon>
        <taxon>Zingiberales</taxon>
        <taxon>Cannaceae</taxon>
        <taxon>Canna</taxon>
    </lineage>
</organism>
<sequence length="118" mass="12907">MIGEMIVDNVTKENDIAPSEVSKEDIKSKLNLVSSKGSDECLKKESEINNNFLHQEAIKCRDMNAQAECSDTNSQIEKSKSDSRLSQGPLQRNPECEVSAGVEDDVEVCDICGDAGIE</sequence>
<dbReference type="Proteomes" id="UP001327560">
    <property type="component" value="Chromosome 8"/>
</dbReference>
<accession>A0AAQ3KYM1</accession>